<dbReference type="PANTHER" id="PTHR38011:SF12">
    <property type="entry name" value="BIFUNCTIONAL DEAMINASE-REDUCTASE DOMAIN PROTEIN"/>
    <property type="match status" value="1"/>
</dbReference>
<dbReference type="InterPro" id="IPR050765">
    <property type="entry name" value="Riboflavin_Biosynth_HTPR"/>
</dbReference>
<gene>
    <name evidence="2" type="ORF">GCM10012287_56790</name>
</gene>
<organism evidence="2 3">
    <name type="scientific">Streptomyces daqingensis</name>
    <dbReference type="NCBI Taxonomy" id="1472640"/>
    <lineage>
        <taxon>Bacteria</taxon>
        <taxon>Bacillati</taxon>
        <taxon>Actinomycetota</taxon>
        <taxon>Actinomycetes</taxon>
        <taxon>Kitasatosporales</taxon>
        <taxon>Streptomycetaceae</taxon>
        <taxon>Streptomyces</taxon>
    </lineage>
</organism>
<dbReference type="InterPro" id="IPR024072">
    <property type="entry name" value="DHFR-like_dom_sf"/>
</dbReference>
<dbReference type="Pfam" id="PF01872">
    <property type="entry name" value="RibD_C"/>
    <property type="match status" value="1"/>
</dbReference>
<dbReference type="SUPFAM" id="SSF53597">
    <property type="entry name" value="Dihydrofolate reductase-like"/>
    <property type="match status" value="1"/>
</dbReference>
<sequence>MPKVVADITMSLDGFVTGPDPGPEQGLGRDAESLHAWVTSDHGTDREVLREIAESPGAVVMGRRLFDVVDGPYGWSGQMGYGGDFATRPPFFVVTHEAPESVRLDLDFTFVTDGLASAVDQARSTAGGEDVYVMGGGDVVRQCVETGLADELFIHLAPLVLGSGTPLLAGCRNRRLVQRDVRVSPNATHITYALRT</sequence>
<dbReference type="InterPro" id="IPR002734">
    <property type="entry name" value="RibDG_C"/>
</dbReference>
<dbReference type="RefSeq" id="WP_189040071.1">
    <property type="nucleotide sequence ID" value="NZ_BMMP01000031.1"/>
</dbReference>
<accession>A0ABQ2MVN7</accession>
<feature type="domain" description="Bacterial bifunctional deaminase-reductase C-terminal" evidence="1">
    <location>
        <begin position="2"/>
        <end position="174"/>
    </location>
</feature>
<proteinExistence type="predicted"/>
<reference evidence="3" key="1">
    <citation type="journal article" date="2019" name="Int. J. Syst. Evol. Microbiol.">
        <title>The Global Catalogue of Microorganisms (GCM) 10K type strain sequencing project: providing services to taxonomists for standard genome sequencing and annotation.</title>
        <authorList>
            <consortium name="The Broad Institute Genomics Platform"/>
            <consortium name="The Broad Institute Genome Sequencing Center for Infectious Disease"/>
            <person name="Wu L."/>
            <person name="Ma J."/>
        </authorList>
    </citation>
    <scope>NUCLEOTIDE SEQUENCE [LARGE SCALE GENOMIC DNA]</scope>
    <source>
        <strain evidence="3">CGMCC 4.7178</strain>
    </source>
</reference>
<dbReference type="Gene3D" id="3.40.430.10">
    <property type="entry name" value="Dihydrofolate Reductase, subunit A"/>
    <property type="match status" value="1"/>
</dbReference>
<evidence type="ECO:0000313" key="2">
    <source>
        <dbReference type="EMBL" id="GGO58497.1"/>
    </source>
</evidence>
<comment type="caution">
    <text evidence="2">The sequence shown here is derived from an EMBL/GenBank/DDBJ whole genome shotgun (WGS) entry which is preliminary data.</text>
</comment>
<dbReference type="EMBL" id="BMMP01000031">
    <property type="protein sequence ID" value="GGO58497.1"/>
    <property type="molecule type" value="Genomic_DNA"/>
</dbReference>
<dbReference type="Proteomes" id="UP000631535">
    <property type="component" value="Unassembled WGS sequence"/>
</dbReference>
<protein>
    <submittedName>
        <fullName evidence="2">DNA-binding protein</fullName>
    </submittedName>
</protein>
<keyword evidence="3" id="KW-1185">Reference proteome</keyword>
<dbReference type="PANTHER" id="PTHR38011">
    <property type="entry name" value="DIHYDROFOLATE REDUCTASE FAMILY PROTEIN (AFU_ORTHOLOGUE AFUA_8G06820)"/>
    <property type="match status" value="1"/>
</dbReference>
<evidence type="ECO:0000313" key="3">
    <source>
        <dbReference type="Proteomes" id="UP000631535"/>
    </source>
</evidence>
<keyword evidence="2" id="KW-0238">DNA-binding</keyword>
<dbReference type="GO" id="GO:0003677">
    <property type="term" value="F:DNA binding"/>
    <property type="evidence" value="ECO:0007669"/>
    <property type="project" value="UniProtKB-KW"/>
</dbReference>
<evidence type="ECO:0000259" key="1">
    <source>
        <dbReference type="Pfam" id="PF01872"/>
    </source>
</evidence>
<name>A0ABQ2MVN7_9ACTN</name>